<proteinExistence type="predicted"/>
<sequence length="66" mass="6713">MLSSVVSPSGTAVACAQTLTVGRNVVRPFGDQGHNTDGCGAVGVRGALAAFRIGRSTLMCGWPPPR</sequence>
<evidence type="ECO:0000313" key="1">
    <source>
        <dbReference type="EMBL" id="UNM14859.1"/>
    </source>
</evidence>
<reference evidence="1 2" key="1">
    <citation type="submission" date="2021-03" db="EMBL/GenBank/DDBJ databases">
        <title>Complete genome of Streptomyces formicae strain 1H-GS9 (DSM 100524).</title>
        <authorList>
            <person name="Atanasov K.E."/>
            <person name="Altabella T."/>
            <person name="Ferrer A."/>
        </authorList>
    </citation>
    <scope>NUCLEOTIDE SEQUENCE [LARGE SCALE GENOMIC DNA]</scope>
    <source>
        <strain evidence="1 2">1H-GS9</strain>
    </source>
</reference>
<protein>
    <submittedName>
        <fullName evidence="1">Uncharacterized protein</fullName>
    </submittedName>
</protein>
<dbReference type="Proteomes" id="UP000828924">
    <property type="component" value="Chromosome"/>
</dbReference>
<organism evidence="1 2">
    <name type="scientific">Streptomyces formicae</name>
    <dbReference type="NCBI Taxonomy" id="1616117"/>
    <lineage>
        <taxon>Bacteria</taxon>
        <taxon>Bacillati</taxon>
        <taxon>Actinomycetota</taxon>
        <taxon>Actinomycetes</taxon>
        <taxon>Kitasatosporales</taxon>
        <taxon>Streptomycetaceae</taxon>
        <taxon>Streptomyces</taxon>
    </lineage>
</organism>
<accession>A0ABY3WTQ6</accession>
<dbReference type="RefSeq" id="WP_242335419.1">
    <property type="nucleotide sequence ID" value="NZ_CP071872.1"/>
</dbReference>
<keyword evidence="2" id="KW-1185">Reference proteome</keyword>
<name>A0ABY3WTQ6_9ACTN</name>
<dbReference type="EMBL" id="CP071872">
    <property type="protein sequence ID" value="UNM14859.1"/>
    <property type="molecule type" value="Genomic_DNA"/>
</dbReference>
<gene>
    <name evidence="1" type="ORF">J4032_28375</name>
</gene>
<evidence type="ECO:0000313" key="2">
    <source>
        <dbReference type="Proteomes" id="UP000828924"/>
    </source>
</evidence>